<evidence type="ECO:0000313" key="1">
    <source>
        <dbReference type="Ensembl" id="ENSUAMP00000024291.1"/>
    </source>
</evidence>
<organism evidence="1 2">
    <name type="scientific">Ursus americanus</name>
    <name type="common">American black bear</name>
    <name type="synonym">Euarctos americanus</name>
    <dbReference type="NCBI Taxonomy" id="9643"/>
    <lineage>
        <taxon>Eukaryota</taxon>
        <taxon>Metazoa</taxon>
        <taxon>Chordata</taxon>
        <taxon>Craniata</taxon>
        <taxon>Vertebrata</taxon>
        <taxon>Euteleostomi</taxon>
        <taxon>Mammalia</taxon>
        <taxon>Eutheria</taxon>
        <taxon>Laurasiatheria</taxon>
        <taxon>Carnivora</taxon>
        <taxon>Caniformia</taxon>
        <taxon>Ursidae</taxon>
        <taxon>Ursus</taxon>
    </lineage>
</organism>
<sequence length="76" mass="8686">MQCKKQLVALGLQEEDDKFREFPEEDWSGLDEDEEANPREKLATEVASGAGRLGNWNPGQKKDFFFTLCLLNCSNF</sequence>
<reference evidence="1" key="2">
    <citation type="submission" date="2025-08" db="UniProtKB">
        <authorList>
            <consortium name="Ensembl"/>
        </authorList>
    </citation>
    <scope>IDENTIFICATION</scope>
</reference>
<dbReference type="GeneTree" id="ENSGT00960000190149"/>
<evidence type="ECO:0000313" key="2">
    <source>
        <dbReference type="Proteomes" id="UP000291022"/>
    </source>
</evidence>
<dbReference type="Ensembl" id="ENSUAMT00000027132.1">
    <property type="protein sequence ID" value="ENSUAMP00000024291.1"/>
    <property type="gene ID" value="ENSUAMG00000019001.1"/>
</dbReference>
<keyword evidence="2" id="KW-1185">Reference proteome</keyword>
<reference evidence="1" key="3">
    <citation type="submission" date="2025-09" db="UniProtKB">
        <authorList>
            <consortium name="Ensembl"/>
        </authorList>
    </citation>
    <scope>IDENTIFICATION</scope>
</reference>
<dbReference type="OMA" id="LQCKKQL"/>
<name>A0A452RXD9_URSAM</name>
<dbReference type="AlphaFoldDB" id="A0A452RXD9"/>
<proteinExistence type="predicted"/>
<accession>A0A452RXD9</accession>
<protein>
    <submittedName>
        <fullName evidence="1">Uncharacterized protein</fullName>
    </submittedName>
</protein>
<dbReference type="Proteomes" id="UP000291022">
    <property type="component" value="Unassembled WGS sequence"/>
</dbReference>
<reference evidence="2" key="1">
    <citation type="submission" date="2016-06" db="EMBL/GenBank/DDBJ databases">
        <title>De novo assembly and RNA-Seq shows season-dependent expression and editing in black bear kidneys.</title>
        <authorList>
            <person name="Korstanje R."/>
            <person name="Srivastava A."/>
            <person name="Sarsani V.K."/>
            <person name="Sheehan S.M."/>
            <person name="Seger R.L."/>
            <person name="Barter M.E."/>
            <person name="Lindqvist C."/>
            <person name="Brody L.C."/>
            <person name="Mullikin J.C."/>
        </authorList>
    </citation>
    <scope>NUCLEOTIDE SEQUENCE [LARGE SCALE GENOMIC DNA]</scope>
</reference>